<evidence type="ECO:0000313" key="1">
    <source>
        <dbReference type="EnsemblPlants" id="TraesCS2A02G208900.1"/>
    </source>
</evidence>
<proteinExistence type="predicted"/>
<dbReference type="OMA" id="HWSHPSV"/>
<dbReference type="Gramene" id="TraesCS2A02G208900.1">
    <property type="protein sequence ID" value="TraesCS2A02G208900.1"/>
    <property type="gene ID" value="TraesCS2A02G208900"/>
</dbReference>
<evidence type="ECO:0000313" key="2">
    <source>
        <dbReference type="Proteomes" id="UP000019116"/>
    </source>
</evidence>
<accession>A0A3B6AX36</accession>
<protein>
    <submittedName>
        <fullName evidence="1">Uncharacterized protein</fullName>
    </submittedName>
</protein>
<reference evidence="1" key="1">
    <citation type="submission" date="2018-08" db="EMBL/GenBank/DDBJ databases">
        <authorList>
            <person name="Rossello M."/>
        </authorList>
    </citation>
    <scope>NUCLEOTIDE SEQUENCE [LARGE SCALE GENOMIC DNA]</scope>
    <source>
        <strain evidence="1">cv. Chinese Spring</strain>
    </source>
</reference>
<reference evidence="1" key="2">
    <citation type="submission" date="2018-10" db="UniProtKB">
        <authorList>
            <consortium name="EnsemblPlants"/>
        </authorList>
    </citation>
    <scope>IDENTIFICATION</scope>
</reference>
<keyword evidence="2" id="KW-1185">Reference proteome</keyword>
<dbReference type="EnsemblPlants" id="TraesCS2A02G208900.1">
    <property type="protein sequence ID" value="TraesCS2A02G208900.1"/>
    <property type="gene ID" value="TraesCS2A02G208900"/>
</dbReference>
<name>A0A3B6AX36_WHEAT</name>
<organism evidence="1">
    <name type="scientific">Triticum aestivum</name>
    <name type="common">Wheat</name>
    <dbReference type="NCBI Taxonomy" id="4565"/>
    <lineage>
        <taxon>Eukaryota</taxon>
        <taxon>Viridiplantae</taxon>
        <taxon>Streptophyta</taxon>
        <taxon>Embryophyta</taxon>
        <taxon>Tracheophyta</taxon>
        <taxon>Spermatophyta</taxon>
        <taxon>Magnoliopsida</taxon>
        <taxon>Liliopsida</taxon>
        <taxon>Poales</taxon>
        <taxon>Poaceae</taxon>
        <taxon>BOP clade</taxon>
        <taxon>Pooideae</taxon>
        <taxon>Triticodae</taxon>
        <taxon>Triticeae</taxon>
        <taxon>Triticinae</taxon>
        <taxon>Triticum</taxon>
    </lineage>
</organism>
<dbReference type="Gramene" id="TraesNOR2A03G00658930.1">
    <property type="protein sequence ID" value="TraesNOR2A03G00658930.1"/>
    <property type="gene ID" value="TraesNOR2A03G00658930"/>
</dbReference>
<dbReference type="Gramene" id="TraesCS2A03G0443000.1">
    <property type="protein sequence ID" value="TraesCS2A03G0443000.1.CDS"/>
    <property type="gene ID" value="TraesCS2A03G0443000"/>
</dbReference>
<dbReference type="AlphaFoldDB" id="A0A3B6AX36"/>
<dbReference type="Proteomes" id="UP000019116">
    <property type="component" value="Chromosome 2A"/>
</dbReference>
<sequence length="188" mass="21071">MGQRYAWVHVAVTPCVRVCVRVEKPDQADCGRCGAVRRVGGLALVYSYPASVYPVGSLPLQDHWSHPSVYWVSAERGHSSSHLTALMPHNLLQPRAVCGEGLILLCSNTLFGVSHVCNYPYLQRKTKGQTKSGCKVQDRKGGSMWQCRGPARKMLVYILWNKVEVSDITVQNKYPMKMMRDEQHGDDP</sequence>
<dbReference type="Gramene" id="TraesWEE_scaffold_104622_01G000100.1">
    <property type="protein sequence ID" value="TraesWEE_scaffold_104622_01G000100.1"/>
    <property type="gene ID" value="TraesWEE_scaffold_104622_01G000100"/>
</dbReference>